<evidence type="ECO:0000313" key="1">
    <source>
        <dbReference type="EMBL" id="KAK8018837.1"/>
    </source>
</evidence>
<gene>
    <name evidence="1" type="ORF">PG991_008027</name>
</gene>
<organism evidence="1 2">
    <name type="scientific">Apiospora marii</name>
    <dbReference type="NCBI Taxonomy" id="335849"/>
    <lineage>
        <taxon>Eukaryota</taxon>
        <taxon>Fungi</taxon>
        <taxon>Dikarya</taxon>
        <taxon>Ascomycota</taxon>
        <taxon>Pezizomycotina</taxon>
        <taxon>Sordariomycetes</taxon>
        <taxon>Xylariomycetidae</taxon>
        <taxon>Amphisphaeriales</taxon>
        <taxon>Apiosporaceae</taxon>
        <taxon>Apiospora</taxon>
    </lineage>
</organism>
<dbReference type="Proteomes" id="UP001396898">
    <property type="component" value="Unassembled WGS sequence"/>
</dbReference>
<accession>A0ABR1RVC1</accession>
<dbReference type="EMBL" id="JAQQWI010000010">
    <property type="protein sequence ID" value="KAK8018837.1"/>
    <property type="molecule type" value="Genomic_DNA"/>
</dbReference>
<keyword evidence="2" id="KW-1185">Reference proteome</keyword>
<evidence type="ECO:0000313" key="2">
    <source>
        <dbReference type="Proteomes" id="UP001396898"/>
    </source>
</evidence>
<proteinExistence type="predicted"/>
<protein>
    <submittedName>
        <fullName evidence="1">Uncharacterized protein</fullName>
    </submittedName>
</protein>
<comment type="caution">
    <text evidence="1">The sequence shown here is derived from an EMBL/GenBank/DDBJ whole genome shotgun (WGS) entry which is preliminary data.</text>
</comment>
<reference evidence="1 2" key="1">
    <citation type="submission" date="2023-01" db="EMBL/GenBank/DDBJ databases">
        <title>Analysis of 21 Apiospora genomes using comparative genomics revels a genus with tremendous synthesis potential of carbohydrate active enzymes and secondary metabolites.</title>
        <authorList>
            <person name="Sorensen T."/>
        </authorList>
    </citation>
    <scope>NUCLEOTIDE SEQUENCE [LARGE SCALE GENOMIC DNA]</scope>
    <source>
        <strain evidence="1 2">CBS 20057</strain>
    </source>
</reference>
<sequence>MANRVPCFFYAPTWDFPPDGPIKIGNVLASIKTPELPLHTAPLPADHELFSTEKRQVEFSYERLREGRLSIVTRFLSFLGVGVDVGMERSKGAGENFAFERLETTQYLPRDEYLRACVEAAPVRRFLGKSRYRKPLYIITGLKTVRGASANTFKSASSGGGLEVEVNGSIWSGGAAPVSGGPGIAGSVSRKEATSWKESSDFVLAYRVRKVTVSKSGPVKSNEDYTKGAMLGNEEVSIQAQDLEISIEDADVSQGGDDFTSEEVMDGEDLVICYRAK</sequence>
<name>A0ABR1RVC1_9PEZI</name>